<dbReference type="Proteomes" id="UP000490821">
    <property type="component" value="Unassembled WGS sequence"/>
</dbReference>
<reference evidence="3" key="1">
    <citation type="submission" date="2016-10" db="EMBL/GenBank/DDBJ databases">
        <authorList>
            <person name="de Groot N.N."/>
        </authorList>
    </citation>
    <scope>NUCLEOTIDE SEQUENCE [LARGE SCALE GENOMIC DNA]</scope>
    <source>
        <strain evidence="3">DSM 1551</strain>
    </source>
</reference>
<gene>
    <name evidence="2" type="primary">sufU</name>
    <name evidence="2" type="ORF">IMSAGC017_00356</name>
    <name evidence="3" type="ORF">SAMN04489758_10874</name>
</gene>
<dbReference type="GO" id="GO:0016226">
    <property type="term" value="P:iron-sulfur cluster assembly"/>
    <property type="evidence" value="ECO:0007669"/>
    <property type="project" value="InterPro"/>
</dbReference>
<keyword evidence="2" id="KW-0808">Transferase</keyword>
<dbReference type="NCBIfam" id="TIGR01994">
    <property type="entry name" value="SUF_scaf_2"/>
    <property type="match status" value="1"/>
</dbReference>
<dbReference type="EMBL" id="BLMI01000034">
    <property type="protein sequence ID" value="GFI40324.1"/>
    <property type="molecule type" value="Genomic_DNA"/>
</dbReference>
<proteinExistence type="predicted"/>
<dbReference type="InterPro" id="IPR002871">
    <property type="entry name" value="NIF_FeS_clus_asmbl_NifU_N"/>
</dbReference>
<accession>A0A1I0DY09</accession>
<sequence>MPSLDSMMMRQIIMDHYESPRNHGLVDDDNYKFVNMDSETCIDDIDIQALVEDGIIKDIRFDGEACAICTASTSIMTELLIGKTIDEAKVIIENYYNMIYEKDYDPEILEEAIAFMNTHKQANRIKCATLGWTGIKQILEQE</sequence>
<dbReference type="GO" id="GO:0005506">
    <property type="term" value="F:iron ion binding"/>
    <property type="evidence" value="ECO:0007669"/>
    <property type="project" value="InterPro"/>
</dbReference>
<evidence type="ECO:0000313" key="5">
    <source>
        <dbReference type="Proteomes" id="UP000490821"/>
    </source>
</evidence>
<protein>
    <submittedName>
        <fullName evidence="3">Nitrogen fixation protein NifU</fullName>
    </submittedName>
    <submittedName>
        <fullName evidence="2">Zinc-dependent sulfurtransferase SufU</fullName>
        <ecNumber evidence="2">2.-.-.-</ecNumber>
    </submittedName>
</protein>
<evidence type="ECO:0000313" key="3">
    <source>
        <dbReference type="EMBL" id="SET37558.1"/>
    </source>
</evidence>
<dbReference type="GO" id="GO:0051536">
    <property type="term" value="F:iron-sulfur cluster binding"/>
    <property type="evidence" value="ECO:0007669"/>
    <property type="project" value="InterPro"/>
</dbReference>
<dbReference type="GeneID" id="78288076"/>
<reference evidence="2 5" key="3">
    <citation type="journal article" date="2020" name="Microbiome">
        <title>Single-cell genomics of uncultured bacteria reveals dietary fiber responders in the mouse gut microbiota.</title>
        <authorList>
            <person name="Chijiiwa R."/>
            <person name="Hosokawa M."/>
            <person name="Kogawa M."/>
            <person name="Nishikawa Y."/>
            <person name="Ide K."/>
            <person name="Sakanashi C."/>
            <person name="Takahashi K."/>
            <person name="Takeyama H."/>
        </authorList>
    </citation>
    <scope>NUCLEOTIDE SEQUENCE [LARGE SCALE GENOMIC DNA]</scope>
    <source>
        <strain evidence="2">IMSAGC_017</strain>
    </source>
</reference>
<dbReference type="Gene3D" id="3.90.1010.10">
    <property type="match status" value="1"/>
</dbReference>
<evidence type="ECO:0000313" key="2">
    <source>
        <dbReference type="EMBL" id="GFI40324.1"/>
    </source>
</evidence>
<dbReference type="OrthoDB" id="9804157at2"/>
<dbReference type="Proteomes" id="UP000198558">
    <property type="component" value="Unassembled WGS sequence"/>
</dbReference>
<dbReference type="GO" id="GO:0016740">
    <property type="term" value="F:transferase activity"/>
    <property type="evidence" value="ECO:0007669"/>
    <property type="project" value="UniProtKB-KW"/>
</dbReference>
<dbReference type="Pfam" id="PF01592">
    <property type="entry name" value="NifU_N"/>
    <property type="match status" value="1"/>
</dbReference>
<evidence type="ECO:0000259" key="1">
    <source>
        <dbReference type="Pfam" id="PF01592"/>
    </source>
</evidence>
<dbReference type="SUPFAM" id="SSF82649">
    <property type="entry name" value="SufE/NifU"/>
    <property type="match status" value="1"/>
</dbReference>
<keyword evidence="4" id="KW-1185">Reference proteome</keyword>
<reference evidence="4" key="2">
    <citation type="submission" date="2016-10" db="EMBL/GenBank/DDBJ databases">
        <authorList>
            <person name="Varghese N."/>
            <person name="Submissions S."/>
        </authorList>
    </citation>
    <scope>NUCLEOTIDE SEQUENCE [LARGE SCALE GENOMIC DNA]</scope>
    <source>
        <strain evidence="4">DSM 1551</strain>
    </source>
</reference>
<feature type="domain" description="NIF system FeS cluster assembly NifU N-terminal" evidence="1">
    <location>
        <begin position="10"/>
        <end position="91"/>
    </location>
</feature>
<evidence type="ECO:0000313" key="4">
    <source>
        <dbReference type="Proteomes" id="UP000198558"/>
    </source>
</evidence>
<name>A0A1I0DY09_9FIRM</name>
<organism evidence="3 4">
    <name type="scientific">Thomasclavelia cocleata</name>
    <dbReference type="NCBI Taxonomy" id="69824"/>
    <lineage>
        <taxon>Bacteria</taxon>
        <taxon>Bacillati</taxon>
        <taxon>Bacillota</taxon>
        <taxon>Erysipelotrichia</taxon>
        <taxon>Erysipelotrichales</taxon>
        <taxon>Coprobacillaceae</taxon>
        <taxon>Thomasclavelia</taxon>
    </lineage>
</organism>
<dbReference type="PANTHER" id="PTHR10093">
    <property type="entry name" value="IRON-SULFUR CLUSTER ASSEMBLY ENZYME NIFU HOMOLOG"/>
    <property type="match status" value="1"/>
</dbReference>
<dbReference type="RefSeq" id="WP_092353220.1">
    <property type="nucleotide sequence ID" value="NZ_BLMI01000034.1"/>
</dbReference>
<dbReference type="AlphaFoldDB" id="A0A1I0DY09"/>
<dbReference type="EMBL" id="FOIN01000008">
    <property type="protein sequence ID" value="SET37558.1"/>
    <property type="molecule type" value="Genomic_DNA"/>
</dbReference>
<dbReference type="CDD" id="cd06664">
    <property type="entry name" value="IscU_like"/>
    <property type="match status" value="1"/>
</dbReference>
<dbReference type="EC" id="2.-.-.-" evidence="2"/>